<dbReference type="Pfam" id="PF13847">
    <property type="entry name" value="Methyltransf_31"/>
    <property type="match status" value="1"/>
</dbReference>
<reference evidence="10 11" key="1">
    <citation type="submission" date="2015-06" db="EMBL/GenBank/DDBJ databases">
        <title>Genome sequencing of Thermotogales isolates from hydrothermal vents.</title>
        <authorList>
            <person name="Haverkamp T.H."/>
            <person name="Kublanov I.V."/>
            <person name="Nesbo C.L."/>
        </authorList>
    </citation>
    <scope>NUCLEOTIDE SEQUENCE [LARGE SCALE GENOMIC DNA]</scope>
    <source>
        <strain evidence="11">ik275mar</strain>
    </source>
</reference>
<dbReference type="CDD" id="cd02440">
    <property type="entry name" value="AdoMet_MTases"/>
    <property type="match status" value="1"/>
</dbReference>
<keyword evidence="6" id="KW-0949">S-adenosyl-L-methionine</keyword>
<evidence type="ECO:0000256" key="7">
    <source>
        <dbReference type="ARBA" id="ARBA00022884"/>
    </source>
</evidence>
<dbReference type="InterPro" id="IPR041532">
    <property type="entry name" value="RlmI-like_PUA"/>
</dbReference>
<dbReference type="PANTHER" id="PTHR42873:SF1">
    <property type="entry name" value="S-ADENOSYLMETHIONINE-DEPENDENT METHYLTRANSFERASE DOMAIN-CONTAINING PROTEIN"/>
    <property type="match status" value="1"/>
</dbReference>
<dbReference type="CDD" id="cd11572">
    <property type="entry name" value="RlmI_M_like"/>
    <property type="match status" value="1"/>
</dbReference>
<keyword evidence="2" id="KW-0963">Cytoplasm</keyword>
<comment type="similarity">
    <text evidence="8">Belongs to the methyltransferase superfamily. RlmI family.</text>
</comment>
<dbReference type="InterPro" id="IPR036974">
    <property type="entry name" value="PUA_sf"/>
</dbReference>
<dbReference type="Gene3D" id="3.30.750.80">
    <property type="entry name" value="RNA methyltransferase domain (HRMD) like"/>
    <property type="match status" value="1"/>
</dbReference>
<keyword evidence="11" id="KW-1185">Reference proteome</keyword>
<dbReference type="GO" id="GO:0008168">
    <property type="term" value="F:methyltransferase activity"/>
    <property type="evidence" value="ECO:0007669"/>
    <property type="project" value="UniProtKB-KW"/>
</dbReference>
<feature type="domain" description="PUA" evidence="9">
    <location>
        <begin position="1"/>
        <end position="85"/>
    </location>
</feature>
<dbReference type="EMBL" id="LBFC01000003">
    <property type="protein sequence ID" value="ONN27981.1"/>
    <property type="molecule type" value="Genomic_DNA"/>
</dbReference>
<comment type="subcellular location">
    <subcellularLocation>
        <location evidence="1">Cytoplasm</location>
    </subcellularLocation>
</comment>
<dbReference type="Gene3D" id="2.30.130.10">
    <property type="entry name" value="PUA domain"/>
    <property type="match status" value="1"/>
</dbReference>
<proteinExistence type="inferred from homology"/>
<evidence type="ECO:0000256" key="2">
    <source>
        <dbReference type="ARBA" id="ARBA00022490"/>
    </source>
</evidence>
<evidence type="ECO:0000256" key="8">
    <source>
        <dbReference type="ARBA" id="ARBA00038091"/>
    </source>
</evidence>
<evidence type="ECO:0000256" key="6">
    <source>
        <dbReference type="ARBA" id="ARBA00022691"/>
    </source>
</evidence>
<organism evidence="10 11">
    <name type="scientific">Thermosipho affectus</name>
    <dbReference type="NCBI Taxonomy" id="660294"/>
    <lineage>
        <taxon>Bacteria</taxon>
        <taxon>Thermotogati</taxon>
        <taxon>Thermotogota</taxon>
        <taxon>Thermotogae</taxon>
        <taxon>Thermotogales</taxon>
        <taxon>Fervidobacteriaceae</taxon>
        <taxon>Thermosipho</taxon>
    </lineage>
</organism>
<dbReference type="CDD" id="cd21153">
    <property type="entry name" value="PUA_RlmI"/>
    <property type="match status" value="1"/>
</dbReference>
<keyword evidence="3" id="KW-0698">rRNA processing</keyword>
<dbReference type="InterPro" id="IPR029063">
    <property type="entry name" value="SAM-dependent_MTases_sf"/>
</dbReference>
<sequence>MKVFLKKDIKNRIKNGHPWIYENEIERIEGIPENGGIVDVFNHEKSFLGKGYINFNSKIRVRILTRKAETIGKNFIKKRFLEALERRHTKEKSFRVIFSEADNLSGLIVDKFQDYIVLEINTLGIEKLKNHILDVIIELFNPKGIFEKSDSNSREKEGLKKYSGWIYKSGPELIPFELNDLKFFADTQGQKTGAFLDQRLNVKSLERYSKDKVCLDAFCYTGNFGMHMLLYGAKYVTFLDYSQRAIDIVNLIAKENGFKNYETIVGNAFDILKQFDKTSKYFDVVSIDPPSFAKKGSNKKSALKGYKEINLRAMRILKNHGILATSSCTQIISEEEFDNIIFSAGIDTSRITRVMHRGAQPYDHPYVLNILETKYLKFRLLEIEKIKE</sequence>
<evidence type="ECO:0000256" key="4">
    <source>
        <dbReference type="ARBA" id="ARBA00022603"/>
    </source>
</evidence>
<dbReference type="GO" id="GO:0032259">
    <property type="term" value="P:methylation"/>
    <property type="evidence" value="ECO:0007669"/>
    <property type="project" value="UniProtKB-KW"/>
</dbReference>
<evidence type="ECO:0000313" key="11">
    <source>
        <dbReference type="Proteomes" id="UP000242616"/>
    </source>
</evidence>
<dbReference type="InterPro" id="IPR025714">
    <property type="entry name" value="Methyltranfer_dom"/>
</dbReference>
<dbReference type="InterPro" id="IPR015947">
    <property type="entry name" value="PUA-like_sf"/>
</dbReference>
<dbReference type="Proteomes" id="UP000242616">
    <property type="component" value="Unassembled WGS sequence"/>
</dbReference>
<dbReference type="RefSeq" id="WP_077197778.1">
    <property type="nucleotide sequence ID" value="NZ_LBFC01000003.1"/>
</dbReference>
<dbReference type="Pfam" id="PF17785">
    <property type="entry name" value="PUA_3"/>
    <property type="match status" value="1"/>
</dbReference>
<evidence type="ECO:0000256" key="3">
    <source>
        <dbReference type="ARBA" id="ARBA00022552"/>
    </source>
</evidence>
<dbReference type="SUPFAM" id="SSF88697">
    <property type="entry name" value="PUA domain-like"/>
    <property type="match status" value="1"/>
</dbReference>
<name>A0ABX3IJH3_9BACT</name>
<evidence type="ECO:0000259" key="9">
    <source>
        <dbReference type="SMART" id="SM00359"/>
    </source>
</evidence>
<comment type="caution">
    <text evidence="10">The sequence shown here is derived from an EMBL/GenBank/DDBJ whole genome shotgun (WGS) entry which is preliminary data.</text>
</comment>
<dbReference type="SMART" id="SM00359">
    <property type="entry name" value="PUA"/>
    <property type="match status" value="1"/>
</dbReference>
<gene>
    <name evidence="10" type="ORF">XJ44_00985</name>
</gene>
<dbReference type="PANTHER" id="PTHR42873">
    <property type="entry name" value="RIBOSOMAL RNA LARGE SUBUNIT METHYLTRANSFERASE"/>
    <property type="match status" value="1"/>
</dbReference>
<dbReference type="SUPFAM" id="SSF53335">
    <property type="entry name" value="S-adenosyl-L-methionine-dependent methyltransferases"/>
    <property type="match status" value="1"/>
</dbReference>
<dbReference type="Gene3D" id="3.40.50.150">
    <property type="entry name" value="Vaccinia Virus protein VP39"/>
    <property type="match status" value="1"/>
</dbReference>
<dbReference type="InterPro" id="IPR002478">
    <property type="entry name" value="PUA"/>
</dbReference>
<evidence type="ECO:0000256" key="1">
    <source>
        <dbReference type="ARBA" id="ARBA00004496"/>
    </source>
</evidence>
<protein>
    <submittedName>
        <fullName evidence="10">SAM-dependent methyltransferase</fullName>
    </submittedName>
</protein>
<accession>A0ABX3IJH3</accession>
<dbReference type="PROSITE" id="PS50890">
    <property type="entry name" value="PUA"/>
    <property type="match status" value="1"/>
</dbReference>
<keyword evidence="4 10" id="KW-0489">Methyltransferase</keyword>
<evidence type="ECO:0000256" key="5">
    <source>
        <dbReference type="ARBA" id="ARBA00022679"/>
    </source>
</evidence>
<evidence type="ECO:0000313" key="10">
    <source>
        <dbReference type="EMBL" id="ONN27981.1"/>
    </source>
</evidence>
<keyword evidence="5" id="KW-0808">Transferase</keyword>
<keyword evidence="7" id="KW-0694">RNA-binding</keyword>